<sequence length="120" mass="14152">MMFFEMDEGEVSLADIKRIAKHLLDKKYVLSHLTPEQYQALAYIITPTLAPDHNEAAIRECWQHLFDSFSIKDSKDNVLKFYQDKQTGRIYFGDEAGWKEAQIFEHNEKNFTQLKYCRGL</sequence>
<evidence type="ECO:0000313" key="2">
    <source>
        <dbReference type="Proteomes" id="UP000053900"/>
    </source>
</evidence>
<dbReference type="EMBL" id="LGSW01000019">
    <property type="protein sequence ID" value="KND17684.1"/>
    <property type="molecule type" value="Genomic_DNA"/>
</dbReference>
<dbReference type="Proteomes" id="UP000053900">
    <property type="component" value="Unassembled WGS sequence"/>
</dbReference>
<protein>
    <submittedName>
        <fullName evidence="1">Uncharacterized protein</fullName>
    </submittedName>
</protein>
<keyword evidence="2" id="KW-1185">Reference proteome</keyword>
<organism evidence="1 2">
    <name type="scientific">Enhydrobacter aerosaccus</name>
    <dbReference type="NCBI Taxonomy" id="225324"/>
    <lineage>
        <taxon>Bacteria</taxon>
        <taxon>Pseudomonadati</taxon>
        <taxon>Pseudomonadota</taxon>
        <taxon>Alphaproteobacteria</taxon>
        <taxon>Hyphomicrobiales</taxon>
        <taxon>Enhydrobacter</taxon>
    </lineage>
</organism>
<reference evidence="1 2" key="1">
    <citation type="submission" date="2015-07" db="EMBL/GenBank/DDBJ databases">
        <title>Draft genome of Enhydrobacter aerosaccus.</title>
        <authorList>
            <person name="Wang X."/>
        </authorList>
    </citation>
    <scope>NUCLEOTIDE SEQUENCE [LARGE SCALE GENOMIC DNA]</scope>
    <source>
        <strain evidence="1 2">CGMCC9176</strain>
    </source>
</reference>
<proteinExistence type="predicted"/>
<name>A0ABR5IJ46_9HYPH</name>
<gene>
    <name evidence="1" type="ORF">AFK20_12095</name>
</gene>
<comment type="caution">
    <text evidence="1">The sequence shown here is derived from an EMBL/GenBank/DDBJ whole genome shotgun (WGS) entry which is preliminary data.</text>
</comment>
<accession>A0ABR5IJ46</accession>
<evidence type="ECO:0000313" key="1">
    <source>
        <dbReference type="EMBL" id="KND17684.1"/>
    </source>
</evidence>